<dbReference type="InParanoid" id="A0A3Q3L6V8"/>
<reference evidence="1" key="2">
    <citation type="submission" date="2025-09" db="UniProtKB">
        <authorList>
            <consortium name="Ensembl"/>
        </authorList>
    </citation>
    <scope>IDENTIFICATION</scope>
</reference>
<evidence type="ECO:0000313" key="2">
    <source>
        <dbReference type="Proteomes" id="UP000261660"/>
    </source>
</evidence>
<name>A0A3Q3L6V8_9LABR</name>
<sequence>MTACSSAFSTTILAEPEIQVGFFVVPVMKLSDMLLIRGRYKKGELHRYEASGTCLKTN</sequence>
<dbReference type="Ensembl" id="ENSLBET00000004913.1">
    <property type="protein sequence ID" value="ENSLBEP00000004659.1"/>
    <property type="gene ID" value="ENSLBEG00000003592.1"/>
</dbReference>
<proteinExistence type="predicted"/>
<reference evidence="1" key="1">
    <citation type="submission" date="2025-08" db="UniProtKB">
        <authorList>
            <consortium name="Ensembl"/>
        </authorList>
    </citation>
    <scope>IDENTIFICATION</scope>
</reference>
<accession>A0A3Q3L6V8</accession>
<evidence type="ECO:0000313" key="1">
    <source>
        <dbReference type="Ensembl" id="ENSLBEP00000004659.1"/>
    </source>
</evidence>
<dbReference type="Proteomes" id="UP000261660">
    <property type="component" value="Unplaced"/>
</dbReference>
<protein>
    <submittedName>
        <fullName evidence="1">Uncharacterized protein</fullName>
    </submittedName>
</protein>
<keyword evidence="2" id="KW-1185">Reference proteome</keyword>
<organism evidence="1 2">
    <name type="scientific">Labrus bergylta</name>
    <name type="common">ballan wrasse</name>
    <dbReference type="NCBI Taxonomy" id="56723"/>
    <lineage>
        <taxon>Eukaryota</taxon>
        <taxon>Metazoa</taxon>
        <taxon>Chordata</taxon>
        <taxon>Craniata</taxon>
        <taxon>Vertebrata</taxon>
        <taxon>Euteleostomi</taxon>
        <taxon>Actinopterygii</taxon>
        <taxon>Neopterygii</taxon>
        <taxon>Teleostei</taxon>
        <taxon>Neoteleostei</taxon>
        <taxon>Acanthomorphata</taxon>
        <taxon>Eupercaria</taxon>
        <taxon>Labriformes</taxon>
        <taxon>Labridae</taxon>
        <taxon>Labrus</taxon>
    </lineage>
</organism>
<dbReference type="AlphaFoldDB" id="A0A3Q3L6V8"/>